<dbReference type="Proteomes" id="UP001172457">
    <property type="component" value="Chromosome 2"/>
</dbReference>
<evidence type="ECO:0000256" key="1">
    <source>
        <dbReference type="SAM" id="MobiDB-lite"/>
    </source>
</evidence>
<keyword evidence="4" id="KW-1185">Reference proteome</keyword>
<protein>
    <submittedName>
        <fullName evidence="3">Uncharacterized protein</fullName>
    </submittedName>
</protein>
<proteinExistence type="predicted"/>
<evidence type="ECO:0000313" key="4">
    <source>
        <dbReference type="Proteomes" id="UP001172457"/>
    </source>
</evidence>
<reference evidence="3" key="1">
    <citation type="submission" date="2023-03" db="EMBL/GenBank/DDBJ databases">
        <title>Chromosome-scale reference genome and RAD-based genetic map of yellow starthistle (Centaurea solstitialis) reveal putative structural variation and QTLs associated with invader traits.</title>
        <authorList>
            <person name="Reatini B."/>
            <person name="Cang F.A."/>
            <person name="Jiang Q."/>
            <person name="Mckibben M.T.W."/>
            <person name="Barker M.S."/>
            <person name="Rieseberg L.H."/>
            <person name="Dlugosch K.M."/>
        </authorList>
    </citation>
    <scope>NUCLEOTIDE SEQUENCE</scope>
    <source>
        <strain evidence="3">CAN-66</strain>
        <tissue evidence="3">Leaf</tissue>
    </source>
</reference>
<gene>
    <name evidence="3" type="ORF">OSB04_008034</name>
</gene>
<keyword evidence="2" id="KW-0812">Transmembrane</keyword>
<feature type="compositionally biased region" description="Gly residues" evidence="1">
    <location>
        <begin position="139"/>
        <end position="151"/>
    </location>
</feature>
<evidence type="ECO:0000313" key="3">
    <source>
        <dbReference type="EMBL" id="KAJ9562874.1"/>
    </source>
</evidence>
<comment type="caution">
    <text evidence="3">The sequence shown here is derived from an EMBL/GenBank/DDBJ whole genome shotgun (WGS) entry which is preliminary data.</text>
</comment>
<organism evidence="3 4">
    <name type="scientific">Centaurea solstitialis</name>
    <name type="common">yellow star-thistle</name>
    <dbReference type="NCBI Taxonomy" id="347529"/>
    <lineage>
        <taxon>Eukaryota</taxon>
        <taxon>Viridiplantae</taxon>
        <taxon>Streptophyta</taxon>
        <taxon>Embryophyta</taxon>
        <taxon>Tracheophyta</taxon>
        <taxon>Spermatophyta</taxon>
        <taxon>Magnoliopsida</taxon>
        <taxon>eudicotyledons</taxon>
        <taxon>Gunneridae</taxon>
        <taxon>Pentapetalae</taxon>
        <taxon>asterids</taxon>
        <taxon>campanulids</taxon>
        <taxon>Asterales</taxon>
        <taxon>Asteraceae</taxon>
        <taxon>Carduoideae</taxon>
        <taxon>Cardueae</taxon>
        <taxon>Centaureinae</taxon>
        <taxon>Centaurea</taxon>
    </lineage>
</organism>
<dbReference type="GO" id="GO:0009507">
    <property type="term" value="C:chloroplast"/>
    <property type="evidence" value="ECO:0007669"/>
    <property type="project" value="TreeGrafter"/>
</dbReference>
<feature type="transmembrane region" description="Helical" evidence="2">
    <location>
        <begin position="166"/>
        <end position="185"/>
    </location>
</feature>
<dbReference type="AlphaFoldDB" id="A0AA38TL01"/>
<feature type="compositionally biased region" description="Basic and acidic residues" evidence="1">
    <location>
        <begin position="280"/>
        <end position="295"/>
    </location>
</feature>
<keyword evidence="2" id="KW-0472">Membrane</keyword>
<evidence type="ECO:0000256" key="2">
    <source>
        <dbReference type="SAM" id="Phobius"/>
    </source>
</evidence>
<feature type="region of interest" description="Disordered" evidence="1">
    <location>
        <begin position="125"/>
        <end position="151"/>
    </location>
</feature>
<sequence>MSYLQVTASRPSLHTPDRYNTLHGLAIQRIASLNIFNFHNSLKPTVGLSKKCTELMTRHMVQRIGASRYQQCTPVCLFGGKPFGGKGSSRSDDEDSPWKSIEKAMGGLKKEQSLEDVLRQQMDKKDYYDDDGNGEDPPIGGGGDGGGRGGFRGTGDGGFAGMWDDIQQVTFAILALVVAYVYIIMGDRIRIFIAEGFEFLAGKRGPRLRTIMLEFAQFYTMFRGKKVLYDPYWLEKAIITTPTYWDSPAKYQRMLRPQLRKLTSSSRSSDSDNDDYENDSDNRNTYGKDSDDDNRYRKKAYSDDDNDNDAYSEDDEY</sequence>
<keyword evidence="2" id="KW-1133">Transmembrane helix</keyword>
<dbReference type="EMBL" id="JARYMX010000002">
    <property type="protein sequence ID" value="KAJ9562874.1"/>
    <property type="molecule type" value="Genomic_DNA"/>
</dbReference>
<name>A0AA38TL01_9ASTR</name>
<dbReference type="PANTHER" id="PTHR35483:SF1">
    <property type="entry name" value="GLYCINE-RICH PROTEIN-RELATED"/>
    <property type="match status" value="1"/>
</dbReference>
<accession>A0AA38TL01</accession>
<feature type="region of interest" description="Disordered" evidence="1">
    <location>
        <begin position="260"/>
        <end position="317"/>
    </location>
</feature>
<dbReference type="PANTHER" id="PTHR35483">
    <property type="entry name" value="NUCLEUSENVELOPE PROTEIN"/>
    <property type="match status" value="1"/>
</dbReference>
<feature type="compositionally biased region" description="Acidic residues" evidence="1">
    <location>
        <begin position="303"/>
        <end position="317"/>
    </location>
</feature>